<dbReference type="SMART" id="SM00248">
    <property type="entry name" value="ANK"/>
    <property type="match status" value="5"/>
</dbReference>
<dbReference type="InterPro" id="IPR002110">
    <property type="entry name" value="Ankyrin_rpt"/>
</dbReference>
<dbReference type="EMBL" id="JAGDFL010000027">
    <property type="protein sequence ID" value="KAG7400608.1"/>
    <property type="molecule type" value="Genomic_DNA"/>
</dbReference>
<dbReference type="AlphaFoldDB" id="A0A8T1X8G2"/>
<feature type="transmembrane region" description="Helical" evidence="3">
    <location>
        <begin position="310"/>
        <end position="330"/>
    </location>
</feature>
<keyword evidence="5" id="KW-1185">Reference proteome</keyword>
<feature type="repeat" description="ANK" evidence="1">
    <location>
        <begin position="132"/>
        <end position="156"/>
    </location>
</feature>
<keyword evidence="3" id="KW-0812">Transmembrane</keyword>
<feature type="region of interest" description="Disordered" evidence="2">
    <location>
        <begin position="254"/>
        <end position="286"/>
    </location>
</feature>
<gene>
    <name evidence="4" type="ORF">PHYBOEH_005131</name>
</gene>
<feature type="repeat" description="ANK" evidence="1">
    <location>
        <begin position="166"/>
        <end position="201"/>
    </location>
</feature>
<organism evidence="4 5">
    <name type="scientific">Phytophthora boehmeriae</name>
    <dbReference type="NCBI Taxonomy" id="109152"/>
    <lineage>
        <taxon>Eukaryota</taxon>
        <taxon>Sar</taxon>
        <taxon>Stramenopiles</taxon>
        <taxon>Oomycota</taxon>
        <taxon>Peronosporomycetes</taxon>
        <taxon>Peronosporales</taxon>
        <taxon>Peronosporaceae</taxon>
        <taxon>Phytophthora</taxon>
    </lineage>
</organism>
<dbReference type="PROSITE" id="PS50088">
    <property type="entry name" value="ANK_REPEAT"/>
    <property type="match status" value="4"/>
</dbReference>
<dbReference type="Pfam" id="PF12796">
    <property type="entry name" value="Ank_2"/>
    <property type="match status" value="1"/>
</dbReference>
<comment type="caution">
    <text evidence="4">The sequence shown here is derived from an EMBL/GenBank/DDBJ whole genome shotgun (WGS) entry which is preliminary data.</text>
</comment>
<accession>A0A8T1X8G2</accession>
<evidence type="ECO:0000256" key="3">
    <source>
        <dbReference type="SAM" id="Phobius"/>
    </source>
</evidence>
<dbReference type="Proteomes" id="UP000693981">
    <property type="component" value="Unassembled WGS sequence"/>
</dbReference>
<proteinExistence type="predicted"/>
<sequence>MAKLLRAAGNGDLEKVIELRSDWSFQNKKGESVLHVAVAEDQLEIVQYLVANGAMLNLQEKKRGFTPLMLALAQQPPSFEEIFQALLKGKPDLSAQDSSGQTVLHLAAEYEETESLQLLLKARAKVDAVDGKKMTALHVAVGKGNLEIVQLLVESGRANVNPVDGKGNTPLHWACIKNGDDQLALIKFLIAKGAKPVKNSHGNTPLHSEAMHCDPTASWPTAAAEALTTAFPDLLTEVNKNGLTAQQIFDQGIDTEEPVEDKAASKKAVRRNKAGDDEQFQENSAAARAAAIAHSKKKVSKSNREGSNSMAPYIWVALVFAVLAILNALFSS</sequence>
<keyword evidence="3" id="KW-0472">Membrane</keyword>
<name>A0A8T1X8G2_9STRA</name>
<keyword evidence="1" id="KW-0040">ANK repeat</keyword>
<protein>
    <submittedName>
        <fullName evidence="4">Uncharacterized protein</fullName>
    </submittedName>
</protein>
<dbReference type="PANTHER" id="PTHR24118">
    <property type="entry name" value="POTE ANKYRIN DOMAIN"/>
    <property type="match status" value="1"/>
</dbReference>
<feature type="repeat" description="ANK" evidence="1">
    <location>
        <begin position="29"/>
        <end position="61"/>
    </location>
</feature>
<dbReference type="OrthoDB" id="159935at2759"/>
<dbReference type="PANTHER" id="PTHR24118:SF99">
    <property type="entry name" value="POTE ANKYRIN DOMAIN FAMILY MEMBER 3C-RELATED"/>
    <property type="match status" value="1"/>
</dbReference>
<dbReference type="Pfam" id="PF00023">
    <property type="entry name" value="Ank"/>
    <property type="match status" value="2"/>
</dbReference>
<evidence type="ECO:0000256" key="1">
    <source>
        <dbReference type="PROSITE-ProRule" id="PRU00023"/>
    </source>
</evidence>
<evidence type="ECO:0000313" key="4">
    <source>
        <dbReference type="EMBL" id="KAG7400608.1"/>
    </source>
</evidence>
<keyword evidence="3" id="KW-1133">Transmembrane helix</keyword>
<dbReference type="PROSITE" id="PS50297">
    <property type="entry name" value="ANK_REP_REGION"/>
    <property type="match status" value="4"/>
</dbReference>
<evidence type="ECO:0000313" key="5">
    <source>
        <dbReference type="Proteomes" id="UP000693981"/>
    </source>
</evidence>
<reference evidence="4" key="1">
    <citation type="submission" date="2021-02" db="EMBL/GenBank/DDBJ databases">
        <authorList>
            <person name="Palmer J.M."/>
        </authorList>
    </citation>
    <scope>NUCLEOTIDE SEQUENCE</scope>
    <source>
        <strain evidence="4">SCRP23</strain>
    </source>
</reference>
<evidence type="ECO:0000256" key="2">
    <source>
        <dbReference type="SAM" id="MobiDB-lite"/>
    </source>
</evidence>
<feature type="repeat" description="ANK" evidence="1">
    <location>
        <begin position="99"/>
        <end position="131"/>
    </location>
</feature>